<dbReference type="Proteomes" id="UP000436047">
    <property type="component" value="Unassembled WGS sequence"/>
</dbReference>
<protein>
    <submittedName>
        <fullName evidence="1">Uncharacterized protein</fullName>
    </submittedName>
</protein>
<proteinExistence type="predicted"/>
<name>A0A6N7WNL1_9FIRM</name>
<sequence>MTKRLSHKRDCLYKDKITCSKSHLFVLEKTDYIYKHTVIRQAGQPTHLPVICSIPSSLQKNYNEKISPGKPFS</sequence>
<organism evidence="1 2">
    <name type="scientific">Eisenbergiella porci</name>
    <dbReference type="NCBI Taxonomy" id="2652274"/>
    <lineage>
        <taxon>Bacteria</taxon>
        <taxon>Bacillati</taxon>
        <taxon>Bacillota</taxon>
        <taxon>Clostridia</taxon>
        <taxon>Lachnospirales</taxon>
        <taxon>Lachnospiraceae</taxon>
        <taxon>Eisenbergiella</taxon>
    </lineage>
</organism>
<gene>
    <name evidence="1" type="ORF">FYJ45_22785</name>
</gene>
<reference evidence="1 2" key="1">
    <citation type="submission" date="2019-08" db="EMBL/GenBank/DDBJ databases">
        <title>In-depth cultivation of the pig gut microbiome towards novel bacterial diversity and tailored functional studies.</title>
        <authorList>
            <person name="Wylensek D."/>
            <person name="Hitch T.C.A."/>
            <person name="Clavel T."/>
        </authorList>
    </citation>
    <scope>NUCLEOTIDE SEQUENCE [LARGE SCALE GENOMIC DNA]</scope>
    <source>
        <strain evidence="1 2">WCA-389-WT-23B</strain>
    </source>
</reference>
<comment type="caution">
    <text evidence="1">The sequence shown here is derived from an EMBL/GenBank/DDBJ whole genome shotgun (WGS) entry which is preliminary data.</text>
</comment>
<dbReference type="EMBL" id="VUMI01000051">
    <property type="protein sequence ID" value="MSS90970.1"/>
    <property type="molecule type" value="Genomic_DNA"/>
</dbReference>
<accession>A0A6N7WNL1</accession>
<dbReference type="AlphaFoldDB" id="A0A6N7WNL1"/>
<evidence type="ECO:0000313" key="2">
    <source>
        <dbReference type="Proteomes" id="UP000436047"/>
    </source>
</evidence>
<evidence type="ECO:0000313" key="1">
    <source>
        <dbReference type="EMBL" id="MSS90970.1"/>
    </source>
</evidence>
<keyword evidence="2" id="KW-1185">Reference proteome</keyword>